<dbReference type="GO" id="GO:0005506">
    <property type="term" value="F:iron ion binding"/>
    <property type="evidence" value="ECO:0007669"/>
    <property type="project" value="InterPro"/>
</dbReference>
<dbReference type="Gene3D" id="1.10.760.10">
    <property type="entry name" value="Cytochrome c-like domain"/>
    <property type="match status" value="2"/>
</dbReference>
<feature type="binding site" description="covalent" evidence="9">
    <location>
        <position position="76"/>
    </location>
    <ligand>
        <name>heme c</name>
        <dbReference type="ChEBI" id="CHEBI:61717"/>
        <label>1</label>
    </ligand>
</feature>
<feature type="binding site" description="axial binding residue" evidence="10">
    <location>
        <position position="223"/>
    </location>
    <ligand>
        <name>heme c</name>
        <dbReference type="ChEBI" id="CHEBI:61717"/>
        <label>2</label>
    </ligand>
    <ligandPart>
        <name>Fe</name>
        <dbReference type="ChEBI" id="CHEBI:18248"/>
    </ligandPart>
</feature>
<dbReference type="AlphaFoldDB" id="A0A6L9UDU4"/>
<feature type="binding site" description="covalent" evidence="9">
    <location>
        <position position="354"/>
    </location>
    <ligand>
        <name>heme c</name>
        <dbReference type="ChEBI" id="CHEBI:61717"/>
        <label>3</label>
    </ligand>
</feature>
<keyword evidence="4 10" id="KW-0479">Metal-binding</keyword>
<evidence type="ECO:0000313" key="13">
    <source>
        <dbReference type="Proteomes" id="UP000483035"/>
    </source>
</evidence>
<organism evidence="12 13">
    <name type="scientific">Rhizobium lusitanum</name>
    <dbReference type="NCBI Taxonomy" id="293958"/>
    <lineage>
        <taxon>Bacteria</taxon>
        <taxon>Pseudomonadati</taxon>
        <taxon>Pseudomonadota</taxon>
        <taxon>Alphaproteobacteria</taxon>
        <taxon>Hyphomicrobiales</taxon>
        <taxon>Rhizobiaceae</taxon>
        <taxon>Rhizobium/Agrobacterium group</taxon>
        <taxon>Rhizobium</taxon>
    </lineage>
</organism>
<protein>
    <submittedName>
        <fullName evidence="12">C-type cytochrome</fullName>
    </submittedName>
</protein>
<comment type="cofactor">
    <cofactor evidence="9">
        <name>heme c</name>
        <dbReference type="ChEBI" id="CHEBI:61717"/>
    </cofactor>
    <text evidence="9">Binds 3 heme c groups covalently per subunit.</text>
</comment>
<evidence type="ECO:0000256" key="1">
    <source>
        <dbReference type="ARBA" id="ARBA00004236"/>
    </source>
</evidence>
<dbReference type="InterPro" id="IPR014353">
    <property type="entry name" value="Membr-bd_ADH_cyt_c"/>
</dbReference>
<dbReference type="PIRSF" id="PIRSF000018">
    <property type="entry name" value="Mb_ADH_cyt_c"/>
    <property type="match status" value="1"/>
</dbReference>
<dbReference type="Pfam" id="PF13442">
    <property type="entry name" value="Cytochrome_CBB3"/>
    <property type="match status" value="1"/>
</dbReference>
<feature type="binding site" description="covalent" evidence="9">
    <location>
        <position position="222"/>
    </location>
    <ligand>
        <name>heme c</name>
        <dbReference type="ChEBI" id="CHEBI:61717"/>
        <label>2</label>
    </ligand>
</feature>
<dbReference type="PANTHER" id="PTHR35008:SF8">
    <property type="entry name" value="ALCOHOL DEHYDROGENASE CYTOCHROME C SUBUNIT"/>
    <property type="match status" value="1"/>
</dbReference>
<keyword evidence="3 9" id="KW-0349">Heme</keyword>
<dbReference type="PROSITE" id="PS51007">
    <property type="entry name" value="CYTC"/>
    <property type="match status" value="3"/>
</dbReference>
<feature type="domain" description="Cytochrome c" evidence="11">
    <location>
        <begin position="338"/>
        <end position="425"/>
    </location>
</feature>
<evidence type="ECO:0000256" key="4">
    <source>
        <dbReference type="ARBA" id="ARBA00022723"/>
    </source>
</evidence>
<gene>
    <name evidence="12" type="ORF">GR212_31805</name>
</gene>
<reference evidence="12 13" key="1">
    <citation type="submission" date="2019-12" db="EMBL/GenBank/DDBJ databases">
        <title>Rhizobium genotypes associated with high levels of biological nitrogen fixation by grain legumes in a temperate-maritime cropping system.</title>
        <authorList>
            <person name="Maluk M."/>
            <person name="Francesc Ferrando Molina F."/>
            <person name="Lopez Del Egido L."/>
            <person name="Lafos M."/>
            <person name="Langarica-Fuentes A."/>
            <person name="Gebre Yohannes G."/>
            <person name="Young M.W."/>
            <person name="Martin P."/>
            <person name="Gantlett R."/>
            <person name="Kenicer G."/>
            <person name="Hawes C."/>
            <person name="Begg G.S."/>
            <person name="Quilliam R.S."/>
            <person name="Squire G.R."/>
            <person name="Poole P.S."/>
            <person name="Young P.W."/>
            <person name="Iannetta P.M."/>
            <person name="James E.K."/>
        </authorList>
    </citation>
    <scope>NUCLEOTIDE SEQUENCE [LARGE SCALE GENOMIC DNA]</scope>
    <source>
        <strain evidence="12 13">JHI1118</strain>
    </source>
</reference>
<dbReference type="GO" id="GO:0005886">
    <property type="term" value="C:plasma membrane"/>
    <property type="evidence" value="ECO:0007669"/>
    <property type="project" value="UniProtKB-SubCell"/>
</dbReference>
<evidence type="ECO:0000256" key="6">
    <source>
        <dbReference type="ARBA" id="ARBA00022737"/>
    </source>
</evidence>
<keyword evidence="7 10" id="KW-0408">Iron</keyword>
<feature type="domain" description="Cytochrome c" evidence="11">
    <location>
        <begin position="59"/>
        <end position="162"/>
    </location>
</feature>
<dbReference type="InterPro" id="IPR036909">
    <property type="entry name" value="Cyt_c-like_dom_sf"/>
</dbReference>
<evidence type="ECO:0000256" key="2">
    <source>
        <dbReference type="ARBA" id="ARBA00022475"/>
    </source>
</evidence>
<feature type="binding site" description="covalent" evidence="9">
    <location>
        <position position="73"/>
    </location>
    <ligand>
        <name>heme c</name>
        <dbReference type="ChEBI" id="CHEBI:61717"/>
        <label>1</label>
    </ligand>
</feature>
<dbReference type="Pfam" id="PF00034">
    <property type="entry name" value="Cytochrom_C"/>
    <property type="match status" value="1"/>
</dbReference>
<feature type="domain" description="Cytochrome c" evidence="11">
    <location>
        <begin position="204"/>
        <end position="313"/>
    </location>
</feature>
<dbReference type="Proteomes" id="UP000483035">
    <property type="component" value="Unassembled WGS sequence"/>
</dbReference>
<evidence type="ECO:0000259" key="11">
    <source>
        <dbReference type="PROSITE" id="PS51007"/>
    </source>
</evidence>
<feature type="binding site" description="axial binding residue" evidence="10">
    <location>
        <position position="355"/>
    </location>
    <ligand>
        <name>heme c</name>
        <dbReference type="ChEBI" id="CHEBI:61717"/>
        <label>3</label>
    </ligand>
    <ligandPart>
        <name>Fe</name>
        <dbReference type="ChEBI" id="CHEBI:18248"/>
    </ligandPart>
</feature>
<feature type="binding site" description="covalent" evidence="9">
    <location>
        <position position="351"/>
    </location>
    <ligand>
        <name>heme c</name>
        <dbReference type="ChEBI" id="CHEBI:61717"/>
        <label>3</label>
    </ligand>
</feature>
<dbReference type="EMBL" id="WUEY01000026">
    <property type="protein sequence ID" value="NEI74145.1"/>
    <property type="molecule type" value="Genomic_DNA"/>
</dbReference>
<dbReference type="SUPFAM" id="SSF46626">
    <property type="entry name" value="Cytochrome c"/>
    <property type="match status" value="3"/>
</dbReference>
<dbReference type="GO" id="GO:0016614">
    <property type="term" value="F:oxidoreductase activity, acting on CH-OH group of donors"/>
    <property type="evidence" value="ECO:0007669"/>
    <property type="project" value="InterPro"/>
</dbReference>
<comment type="caution">
    <text evidence="12">The sequence shown here is derived from an EMBL/GenBank/DDBJ whole genome shotgun (WGS) entry which is preliminary data.</text>
</comment>
<keyword evidence="5" id="KW-0732">Signal</keyword>
<evidence type="ECO:0000256" key="7">
    <source>
        <dbReference type="ARBA" id="ARBA00023004"/>
    </source>
</evidence>
<feature type="binding site" description="covalent" evidence="9">
    <location>
        <position position="219"/>
    </location>
    <ligand>
        <name>heme c</name>
        <dbReference type="ChEBI" id="CHEBI:61717"/>
        <label>2</label>
    </ligand>
</feature>
<dbReference type="InterPro" id="IPR009056">
    <property type="entry name" value="Cyt_c-like_dom"/>
</dbReference>
<proteinExistence type="predicted"/>
<keyword evidence="6" id="KW-0677">Repeat</keyword>
<sequence length="456" mass="48297">MKKIIGLVVALIVVIALGFAGWLVLGRDPTSFAGGSTVALEDYQVANTTGVPAQLAGEDLVKRGEYLIHAADCQACHTAPGGTPFTGGFAFNLPFGTIYSTNITPDKETGIGNYTDAQFLAAVHRGIRADGEKLYPAMPYTSYSYMTDADVLAIKAYLFTLAPAHAPARQNRLSWPFDQRSLLTFWNGMFNADERFRPNTGESPQWNRGAYLAEALGHCGECHTPRNLAFALDNHHKFAGAITAGWHAYNITGDRDSGIGGWSDEDIYLYLSTGHANGHGGAAGPMGEATDDSLSYLVPDDVHALVAYLRSIPAHASDLPRTVTTAAPASHKEGVAADVDSRGEKIFAGACASCHDWTGVSPVTGYATLTGVRAVNDPSATNVAQTVINGVDRTTAEGRIFMPAFGEGYSDDDIAAVANYVTARFGAKGAHLTGKDVANLRKQAPQQSSSPEAHNG</sequence>
<evidence type="ECO:0000256" key="5">
    <source>
        <dbReference type="ARBA" id="ARBA00022729"/>
    </source>
</evidence>
<dbReference type="GO" id="GO:0020037">
    <property type="term" value="F:heme binding"/>
    <property type="evidence" value="ECO:0007669"/>
    <property type="project" value="InterPro"/>
</dbReference>
<dbReference type="RefSeq" id="WP_163993123.1">
    <property type="nucleotide sequence ID" value="NZ_WUEY01000026.1"/>
</dbReference>
<feature type="binding site" description="axial binding residue" evidence="10">
    <location>
        <position position="77"/>
    </location>
    <ligand>
        <name>heme c</name>
        <dbReference type="ChEBI" id="CHEBI:61717"/>
        <label>1</label>
    </ligand>
    <ligandPart>
        <name>Fe</name>
        <dbReference type="ChEBI" id="CHEBI:18248"/>
    </ligandPart>
</feature>
<name>A0A6L9UDU4_9HYPH</name>
<accession>A0A6L9UDU4</accession>
<dbReference type="InterPro" id="IPR051459">
    <property type="entry name" value="Cytochrome_c-type_DH"/>
</dbReference>
<keyword evidence="8" id="KW-0472">Membrane</keyword>
<dbReference type="PANTHER" id="PTHR35008">
    <property type="entry name" value="BLL4482 PROTEIN-RELATED"/>
    <property type="match status" value="1"/>
</dbReference>
<dbReference type="GO" id="GO:0009055">
    <property type="term" value="F:electron transfer activity"/>
    <property type="evidence" value="ECO:0007669"/>
    <property type="project" value="InterPro"/>
</dbReference>
<evidence type="ECO:0000256" key="9">
    <source>
        <dbReference type="PIRSR" id="PIRSR000018-50"/>
    </source>
</evidence>
<evidence type="ECO:0000256" key="3">
    <source>
        <dbReference type="ARBA" id="ARBA00022617"/>
    </source>
</evidence>
<evidence type="ECO:0000256" key="8">
    <source>
        <dbReference type="ARBA" id="ARBA00023136"/>
    </source>
</evidence>
<keyword evidence="2" id="KW-1003">Cell membrane</keyword>
<comment type="subcellular location">
    <subcellularLocation>
        <location evidence="1">Cell membrane</location>
    </subcellularLocation>
</comment>
<evidence type="ECO:0000256" key="10">
    <source>
        <dbReference type="PIRSR" id="PIRSR000018-51"/>
    </source>
</evidence>
<evidence type="ECO:0000313" key="12">
    <source>
        <dbReference type="EMBL" id="NEI74145.1"/>
    </source>
</evidence>